<sequence length="251" mass="26869">MSTAFDPGIVKTLAVDNLTSNKVLRTGVHTRSRDAGSSSHAGSEDFAALPLADWVYLRTSFTEDLQDSAFWSQRQEDYRNHRQEALLASPTLDAQVDIETNSKDGDRSSALCDGSHHPGLWSSTQAGVTGCNTDYIQIRDGCSLTAPLMATYCGSSLPPVVRSFSNCLHVRFVSDGSVTGAGFQASYIITPNVCTVNNGGCGSALICVPSGATGKKCLSSQLYAFVIRRVERSAEPNIGECKTTFCISFCT</sequence>
<keyword evidence="2" id="KW-1015">Disulfide bond</keyword>
<dbReference type="CDD" id="cd00041">
    <property type="entry name" value="CUB"/>
    <property type="match status" value="1"/>
</dbReference>
<name>A0A2T7PUY6_POMCA</name>
<evidence type="ECO:0000313" key="5">
    <source>
        <dbReference type="EMBL" id="PVD37210.1"/>
    </source>
</evidence>
<proteinExistence type="predicted"/>
<evidence type="ECO:0000256" key="2">
    <source>
        <dbReference type="ARBA" id="ARBA00023157"/>
    </source>
</evidence>
<dbReference type="STRING" id="400727.A0A2T7PUY6"/>
<accession>A0A2T7PUY6</accession>
<gene>
    <name evidence="5" type="ORF">C0Q70_04205</name>
</gene>
<reference evidence="5 6" key="1">
    <citation type="submission" date="2018-04" db="EMBL/GenBank/DDBJ databases">
        <title>The genome of golden apple snail Pomacea canaliculata provides insight into stress tolerance and invasive adaptation.</title>
        <authorList>
            <person name="Liu C."/>
            <person name="Liu B."/>
            <person name="Ren Y."/>
            <person name="Zhang Y."/>
            <person name="Wang H."/>
            <person name="Li S."/>
            <person name="Jiang F."/>
            <person name="Yin L."/>
            <person name="Zhang G."/>
            <person name="Qian W."/>
            <person name="Fan W."/>
        </authorList>
    </citation>
    <scope>NUCLEOTIDE SEQUENCE [LARGE SCALE GENOMIC DNA]</scope>
    <source>
        <strain evidence="5">SZHN2017</strain>
        <tissue evidence="5">Muscle</tissue>
    </source>
</reference>
<dbReference type="PROSITE" id="PS01180">
    <property type="entry name" value="CUB"/>
    <property type="match status" value="1"/>
</dbReference>
<dbReference type="OrthoDB" id="10046193at2759"/>
<dbReference type="Proteomes" id="UP000245119">
    <property type="component" value="Linkage Group LG2"/>
</dbReference>
<dbReference type="AlphaFoldDB" id="A0A2T7PUY6"/>
<dbReference type="SMART" id="SM00042">
    <property type="entry name" value="CUB"/>
    <property type="match status" value="1"/>
</dbReference>
<organism evidence="5 6">
    <name type="scientific">Pomacea canaliculata</name>
    <name type="common">Golden apple snail</name>
    <dbReference type="NCBI Taxonomy" id="400727"/>
    <lineage>
        <taxon>Eukaryota</taxon>
        <taxon>Metazoa</taxon>
        <taxon>Spiralia</taxon>
        <taxon>Lophotrochozoa</taxon>
        <taxon>Mollusca</taxon>
        <taxon>Gastropoda</taxon>
        <taxon>Caenogastropoda</taxon>
        <taxon>Architaenioglossa</taxon>
        <taxon>Ampullarioidea</taxon>
        <taxon>Ampullariidae</taxon>
        <taxon>Pomacea</taxon>
    </lineage>
</organism>
<comment type="caution">
    <text evidence="3">Lacks conserved residue(s) required for the propagation of feature annotation.</text>
</comment>
<dbReference type="InterPro" id="IPR000859">
    <property type="entry name" value="CUB_dom"/>
</dbReference>
<dbReference type="InterPro" id="IPR035914">
    <property type="entry name" value="Sperma_CUB_dom_sf"/>
</dbReference>
<evidence type="ECO:0000256" key="3">
    <source>
        <dbReference type="PROSITE-ProRule" id="PRU00059"/>
    </source>
</evidence>
<evidence type="ECO:0000256" key="1">
    <source>
        <dbReference type="ARBA" id="ARBA00022737"/>
    </source>
</evidence>
<dbReference type="SUPFAM" id="SSF49854">
    <property type="entry name" value="Spermadhesin, CUB domain"/>
    <property type="match status" value="1"/>
</dbReference>
<feature type="domain" description="CUB" evidence="4">
    <location>
        <begin position="131"/>
        <end position="190"/>
    </location>
</feature>
<protein>
    <recommendedName>
        <fullName evidence="4">CUB domain-containing protein</fullName>
    </recommendedName>
</protein>
<keyword evidence="6" id="KW-1185">Reference proteome</keyword>
<dbReference type="Pfam" id="PF00431">
    <property type="entry name" value="CUB"/>
    <property type="match status" value="1"/>
</dbReference>
<dbReference type="Gene3D" id="2.60.120.290">
    <property type="entry name" value="Spermadhesin, CUB domain"/>
    <property type="match status" value="1"/>
</dbReference>
<comment type="caution">
    <text evidence="5">The sequence shown here is derived from an EMBL/GenBank/DDBJ whole genome shotgun (WGS) entry which is preliminary data.</text>
</comment>
<dbReference type="PANTHER" id="PTHR24251">
    <property type="entry name" value="OVOCHYMASE-RELATED"/>
    <property type="match status" value="1"/>
</dbReference>
<keyword evidence="1" id="KW-0677">Repeat</keyword>
<evidence type="ECO:0000313" key="6">
    <source>
        <dbReference type="Proteomes" id="UP000245119"/>
    </source>
</evidence>
<evidence type="ECO:0000259" key="4">
    <source>
        <dbReference type="PROSITE" id="PS01180"/>
    </source>
</evidence>
<dbReference type="EMBL" id="PZQS01000002">
    <property type="protein sequence ID" value="PVD37210.1"/>
    <property type="molecule type" value="Genomic_DNA"/>
</dbReference>